<reference evidence="2 3" key="1">
    <citation type="journal article" date="2015" name="Genome Biol.">
        <title>Comparative genomics of Steinernema reveals deeply conserved gene regulatory networks.</title>
        <authorList>
            <person name="Dillman A.R."/>
            <person name="Macchietto M."/>
            <person name="Porter C.F."/>
            <person name="Rogers A."/>
            <person name="Williams B."/>
            <person name="Antoshechkin I."/>
            <person name="Lee M.M."/>
            <person name="Goodwin Z."/>
            <person name="Lu X."/>
            <person name="Lewis E.E."/>
            <person name="Goodrich-Blair H."/>
            <person name="Stock S.P."/>
            <person name="Adams B.J."/>
            <person name="Sternberg P.W."/>
            <person name="Mortazavi A."/>
        </authorList>
    </citation>
    <scope>NUCLEOTIDE SEQUENCE [LARGE SCALE GENOMIC DNA]</scope>
    <source>
        <strain evidence="2 3">ALL</strain>
    </source>
</reference>
<dbReference type="EMBL" id="AZBU02000009">
    <property type="protein sequence ID" value="TKR64116.1"/>
    <property type="molecule type" value="Genomic_DNA"/>
</dbReference>
<comment type="caution">
    <text evidence="2">The sequence shown here is derived from an EMBL/GenBank/DDBJ whole genome shotgun (WGS) entry which is preliminary data.</text>
</comment>
<keyword evidence="1" id="KW-1133">Transmembrane helix</keyword>
<proteinExistence type="predicted"/>
<name>A0A4U5M5I4_STECR</name>
<evidence type="ECO:0000313" key="2">
    <source>
        <dbReference type="EMBL" id="TKR64116.1"/>
    </source>
</evidence>
<dbReference type="AlphaFoldDB" id="A0A4U5M5I4"/>
<organism evidence="2 3">
    <name type="scientific">Steinernema carpocapsae</name>
    <name type="common">Entomopathogenic nematode</name>
    <dbReference type="NCBI Taxonomy" id="34508"/>
    <lineage>
        <taxon>Eukaryota</taxon>
        <taxon>Metazoa</taxon>
        <taxon>Ecdysozoa</taxon>
        <taxon>Nematoda</taxon>
        <taxon>Chromadorea</taxon>
        <taxon>Rhabditida</taxon>
        <taxon>Tylenchina</taxon>
        <taxon>Panagrolaimomorpha</taxon>
        <taxon>Strongyloidoidea</taxon>
        <taxon>Steinernematidae</taxon>
        <taxon>Steinernema</taxon>
    </lineage>
</organism>
<protein>
    <submittedName>
        <fullName evidence="2">Uncharacterized protein</fullName>
    </submittedName>
</protein>
<evidence type="ECO:0000313" key="3">
    <source>
        <dbReference type="Proteomes" id="UP000298663"/>
    </source>
</evidence>
<keyword evidence="1" id="KW-0812">Transmembrane</keyword>
<gene>
    <name evidence="2" type="ORF">L596_024702</name>
</gene>
<dbReference type="Proteomes" id="UP000298663">
    <property type="component" value="Unassembled WGS sequence"/>
</dbReference>
<keyword evidence="3" id="KW-1185">Reference proteome</keyword>
<evidence type="ECO:0000256" key="1">
    <source>
        <dbReference type="SAM" id="Phobius"/>
    </source>
</evidence>
<sequence>MKNRMVQVLHKFCLASDYEKRFKRALFGFADLATAFKLLLMFCLHYQMYMPPRNIKEAKFAIMMTHVIKKAINIDINQ</sequence>
<feature type="transmembrane region" description="Helical" evidence="1">
    <location>
        <begin position="25"/>
        <end position="46"/>
    </location>
</feature>
<reference evidence="2 3" key="2">
    <citation type="journal article" date="2019" name="G3 (Bethesda)">
        <title>Hybrid Assembly of the Genome of the Entomopathogenic Nematode Steinernema carpocapsae Identifies the X-Chromosome.</title>
        <authorList>
            <person name="Serra L."/>
            <person name="Macchietto M."/>
            <person name="Macias-Munoz A."/>
            <person name="McGill C.J."/>
            <person name="Rodriguez I.M."/>
            <person name="Rodriguez B."/>
            <person name="Murad R."/>
            <person name="Mortazavi A."/>
        </authorList>
    </citation>
    <scope>NUCLEOTIDE SEQUENCE [LARGE SCALE GENOMIC DNA]</scope>
    <source>
        <strain evidence="2 3">ALL</strain>
    </source>
</reference>
<keyword evidence="1" id="KW-0472">Membrane</keyword>
<accession>A0A4U5M5I4</accession>